<sequence length="323" mass="37233">MEQQNIPQCPVSVISVYVSIYILLPRYILRGKYVSLLLITAGLSVIYFLLAWLITVLLARLTTNISYNELPVTFRWFQPVRYGIGLPLTSGVLTTIIMLFKNWHIEQKENEVLQRQKINTELLLLKTQFQPHFLYDALENIFFLVRKQSAESPGSVLKLSDLLSYILYEKDLVPVEKELDMMKAYLSLQKTFYPEVLCINFDQNIEKGNLVIAPLLLVSLIENCFERFLKTTGQKLNLNLNIKTDKRELYFQLECGDNSGSELKSINPDYSWITSLKRIELLYAGAHSFDMYIENGTSNILLMLELDDIATANKKSIKEPVLL</sequence>
<evidence type="ECO:0000313" key="3">
    <source>
        <dbReference type="EMBL" id="KAA9037258.1"/>
    </source>
</evidence>
<keyword evidence="3" id="KW-0418">Kinase</keyword>
<evidence type="ECO:0000259" key="2">
    <source>
        <dbReference type="Pfam" id="PF06580"/>
    </source>
</evidence>
<feature type="transmembrane region" description="Helical" evidence="1">
    <location>
        <begin position="79"/>
        <end position="100"/>
    </location>
</feature>
<evidence type="ECO:0000256" key="1">
    <source>
        <dbReference type="SAM" id="Phobius"/>
    </source>
</evidence>
<organism evidence="3 4">
    <name type="scientific">Ginsengibacter hankyongi</name>
    <dbReference type="NCBI Taxonomy" id="2607284"/>
    <lineage>
        <taxon>Bacteria</taxon>
        <taxon>Pseudomonadati</taxon>
        <taxon>Bacteroidota</taxon>
        <taxon>Chitinophagia</taxon>
        <taxon>Chitinophagales</taxon>
        <taxon>Chitinophagaceae</taxon>
        <taxon>Ginsengibacter</taxon>
    </lineage>
</organism>
<keyword evidence="1" id="KW-1133">Transmembrane helix</keyword>
<dbReference type="GO" id="GO:0016020">
    <property type="term" value="C:membrane"/>
    <property type="evidence" value="ECO:0007669"/>
    <property type="project" value="InterPro"/>
</dbReference>
<dbReference type="InterPro" id="IPR050640">
    <property type="entry name" value="Bact_2-comp_sensor_kinase"/>
</dbReference>
<dbReference type="PANTHER" id="PTHR34220">
    <property type="entry name" value="SENSOR HISTIDINE KINASE YPDA"/>
    <property type="match status" value="1"/>
</dbReference>
<dbReference type="GO" id="GO:0000155">
    <property type="term" value="F:phosphorelay sensor kinase activity"/>
    <property type="evidence" value="ECO:0007669"/>
    <property type="project" value="InterPro"/>
</dbReference>
<dbReference type="Proteomes" id="UP000326903">
    <property type="component" value="Unassembled WGS sequence"/>
</dbReference>
<name>A0A5J5IEI5_9BACT</name>
<proteinExistence type="predicted"/>
<feature type="domain" description="Signal transduction histidine kinase internal region" evidence="2">
    <location>
        <begin position="121"/>
        <end position="194"/>
    </location>
</feature>
<dbReference type="EMBL" id="VYQF01000006">
    <property type="protein sequence ID" value="KAA9037258.1"/>
    <property type="molecule type" value="Genomic_DNA"/>
</dbReference>
<keyword evidence="1" id="KW-0812">Transmembrane</keyword>
<evidence type="ECO:0000313" key="4">
    <source>
        <dbReference type="Proteomes" id="UP000326903"/>
    </source>
</evidence>
<keyword evidence="1" id="KW-0472">Membrane</keyword>
<dbReference type="RefSeq" id="WP_150416186.1">
    <property type="nucleotide sequence ID" value="NZ_VYQF01000006.1"/>
</dbReference>
<dbReference type="Pfam" id="PF06580">
    <property type="entry name" value="His_kinase"/>
    <property type="match status" value="1"/>
</dbReference>
<keyword evidence="3" id="KW-0808">Transferase</keyword>
<comment type="caution">
    <text evidence="3">The sequence shown here is derived from an EMBL/GenBank/DDBJ whole genome shotgun (WGS) entry which is preliminary data.</text>
</comment>
<reference evidence="3 4" key="1">
    <citation type="submission" date="2019-09" db="EMBL/GenBank/DDBJ databases">
        <title>Draft genome sequence of Ginsengibacter sp. BR5-29.</title>
        <authorList>
            <person name="Im W.-T."/>
        </authorList>
    </citation>
    <scope>NUCLEOTIDE SEQUENCE [LARGE SCALE GENOMIC DNA]</scope>
    <source>
        <strain evidence="3 4">BR5-29</strain>
    </source>
</reference>
<accession>A0A5J5IEI5</accession>
<dbReference type="InterPro" id="IPR010559">
    <property type="entry name" value="Sig_transdc_His_kin_internal"/>
</dbReference>
<dbReference type="AlphaFoldDB" id="A0A5J5IEI5"/>
<keyword evidence="4" id="KW-1185">Reference proteome</keyword>
<feature type="transmembrane region" description="Helical" evidence="1">
    <location>
        <begin position="36"/>
        <end position="59"/>
    </location>
</feature>
<protein>
    <submittedName>
        <fullName evidence="3">Histidine kinase</fullName>
    </submittedName>
</protein>
<gene>
    <name evidence="3" type="ORF">FW778_17680</name>
</gene>
<dbReference type="PANTHER" id="PTHR34220:SF7">
    <property type="entry name" value="SENSOR HISTIDINE KINASE YPDA"/>
    <property type="match status" value="1"/>
</dbReference>
<feature type="transmembrane region" description="Helical" evidence="1">
    <location>
        <begin position="6"/>
        <end position="24"/>
    </location>
</feature>